<keyword evidence="8" id="KW-1185">Reference proteome</keyword>
<dbReference type="InterPro" id="IPR037104">
    <property type="entry name" value="Annexin_sf"/>
</dbReference>
<keyword evidence="4 6" id="KW-0041">Annexin</keyword>
<name>A0A8J5LVW7_ZINOF</name>
<dbReference type="GO" id="GO:0005509">
    <property type="term" value="F:calcium ion binding"/>
    <property type="evidence" value="ECO:0007669"/>
    <property type="project" value="InterPro"/>
</dbReference>
<dbReference type="FunFam" id="1.10.220.10:FF:000008">
    <property type="entry name" value="Annexin"/>
    <property type="match status" value="1"/>
</dbReference>
<dbReference type="InterPro" id="IPR001464">
    <property type="entry name" value="Annexin"/>
</dbReference>
<evidence type="ECO:0000256" key="4">
    <source>
        <dbReference type="ARBA" id="ARBA00023216"/>
    </source>
</evidence>
<dbReference type="PANTHER" id="PTHR10502">
    <property type="entry name" value="ANNEXIN"/>
    <property type="match status" value="1"/>
</dbReference>
<sequence>MTTITVPPSPLSPDEDANKLRKAFQGLGTDEKTVIEILSHRSAGQRLAIAKAYAHLYGESLLERLHSELSGDFRKAVMLWTMDPAERDAKLANKALKRKGDRDLWVIIEVACASSPDHLVAVRKAYCSLYSSSMEEEVAQSFSTVHPLSKLLVRLLTSYRYSGDHVDSELAKYEAAQLSDAVKSNQIGRDDVIRILSSRNKSQLKETFKYYNENYGKHIVEGKHQCKTPRPKWMAAKTTLSPTRGQIGSDGSGKKAPADIEVIDKSQFTTLLKTAIWCLASPENHFAEVVRTSVVGLGTDEDSLTRAIVTRAEIDLEKIKEEYKIRYKTTLRADVIGDTSGDYKRFLLALVGSEGP</sequence>
<accession>A0A8J5LVW7</accession>
<keyword evidence="3 6" id="KW-0106">Calcium</keyword>
<dbReference type="GO" id="GO:0009408">
    <property type="term" value="P:response to heat"/>
    <property type="evidence" value="ECO:0007669"/>
    <property type="project" value="TreeGrafter"/>
</dbReference>
<keyword evidence="1" id="KW-0479">Metal-binding</keyword>
<dbReference type="Proteomes" id="UP000734854">
    <property type="component" value="Unassembled WGS sequence"/>
</dbReference>
<organism evidence="7 8">
    <name type="scientific">Zingiber officinale</name>
    <name type="common">Ginger</name>
    <name type="synonym">Amomum zingiber</name>
    <dbReference type="NCBI Taxonomy" id="94328"/>
    <lineage>
        <taxon>Eukaryota</taxon>
        <taxon>Viridiplantae</taxon>
        <taxon>Streptophyta</taxon>
        <taxon>Embryophyta</taxon>
        <taxon>Tracheophyta</taxon>
        <taxon>Spermatophyta</taxon>
        <taxon>Magnoliopsida</taxon>
        <taxon>Liliopsida</taxon>
        <taxon>Zingiberales</taxon>
        <taxon>Zingiberaceae</taxon>
        <taxon>Zingiber</taxon>
    </lineage>
</organism>
<dbReference type="PROSITE" id="PS00223">
    <property type="entry name" value="ANNEXIN_1"/>
    <property type="match status" value="1"/>
</dbReference>
<evidence type="ECO:0000256" key="3">
    <source>
        <dbReference type="ARBA" id="ARBA00022837"/>
    </source>
</evidence>
<dbReference type="GO" id="GO:0009409">
    <property type="term" value="P:response to cold"/>
    <property type="evidence" value="ECO:0007669"/>
    <property type="project" value="TreeGrafter"/>
</dbReference>
<dbReference type="Gene3D" id="1.10.220.10">
    <property type="entry name" value="Annexin"/>
    <property type="match status" value="4"/>
</dbReference>
<evidence type="ECO:0000256" key="6">
    <source>
        <dbReference type="RuleBase" id="RU003540"/>
    </source>
</evidence>
<protein>
    <recommendedName>
        <fullName evidence="6">Annexin</fullName>
    </recommendedName>
</protein>
<comment type="caution">
    <text evidence="7">The sequence shown here is derived from an EMBL/GenBank/DDBJ whole genome shotgun (WGS) entry which is preliminary data.</text>
</comment>
<dbReference type="GO" id="GO:0009414">
    <property type="term" value="P:response to water deprivation"/>
    <property type="evidence" value="ECO:0007669"/>
    <property type="project" value="TreeGrafter"/>
</dbReference>
<evidence type="ECO:0000256" key="1">
    <source>
        <dbReference type="ARBA" id="ARBA00022723"/>
    </source>
</evidence>
<dbReference type="PANTHER" id="PTHR10502:SF99">
    <property type="entry name" value="ANNEXIN D3"/>
    <property type="match status" value="1"/>
</dbReference>
<dbReference type="AlphaFoldDB" id="A0A8J5LVW7"/>
<dbReference type="PROSITE" id="PS51897">
    <property type="entry name" value="ANNEXIN_2"/>
    <property type="match status" value="3"/>
</dbReference>
<dbReference type="EMBL" id="JACMSC010000004">
    <property type="protein sequence ID" value="KAG6524956.1"/>
    <property type="molecule type" value="Genomic_DNA"/>
</dbReference>
<gene>
    <name evidence="7" type="ORF">ZIOFF_014901</name>
</gene>
<evidence type="ECO:0000313" key="8">
    <source>
        <dbReference type="Proteomes" id="UP000734854"/>
    </source>
</evidence>
<dbReference type="GO" id="GO:0009651">
    <property type="term" value="P:response to salt stress"/>
    <property type="evidence" value="ECO:0007669"/>
    <property type="project" value="TreeGrafter"/>
</dbReference>
<dbReference type="SUPFAM" id="SSF47874">
    <property type="entry name" value="Annexin"/>
    <property type="match status" value="2"/>
</dbReference>
<dbReference type="GO" id="GO:0005737">
    <property type="term" value="C:cytoplasm"/>
    <property type="evidence" value="ECO:0007669"/>
    <property type="project" value="TreeGrafter"/>
</dbReference>
<dbReference type="SMART" id="SM00335">
    <property type="entry name" value="ANX"/>
    <property type="match status" value="3"/>
</dbReference>
<dbReference type="FunFam" id="1.10.220.10:FF:000001">
    <property type="entry name" value="Annexin"/>
    <property type="match status" value="1"/>
</dbReference>
<dbReference type="GO" id="GO:0005544">
    <property type="term" value="F:calcium-dependent phospholipid binding"/>
    <property type="evidence" value="ECO:0007669"/>
    <property type="project" value="UniProtKB-KW"/>
</dbReference>
<evidence type="ECO:0000313" key="7">
    <source>
        <dbReference type="EMBL" id="KAG6524956.1"/>
    </source>
</evidence>
<proteinExistence type="inferred from homology"/>
<dbReference type="InterPro" id="IPR018502">
    <property type="entry name" value="Annexin_repeat"/>
</dbReference>
<dbReference type="InterPro" id="IPR018252">
    <property type="entry name" value="Annexin_repeat_CS"/>
</dbReference>
<dbReference type="Pfam" id="PF00191">
    <property type="entry name" value="Annexin"/>
    <property type="match status" value="4"/>
</dbReference>
<dbReference type="FunFam" id="1.10.220.10:FF:000006">
    <property type="entry name" value="Annexin"/>
    <property type="match status" value="1"/>
</dbReference>
<keyword evidence="5 6" id="KW-0111">Calcium/phospholipid-binding</keyword>
<dbReference type="GO" id="GO:0005886">
    <property type="term" value="C:plasma membrane"/>
    <property type="evidence" value="ECO:0007669"/>
    <property type="project" value="TreeGrafter"/>
</dbReference>
<dbReference type="PRINTS" id="PR00196">
    <property type="entry name" value="ANNEXIN"/>
</dbReference>
<evidence type="ECO:0000256" key="2">
    <source>
        <dbReference type="ARBA" id="ARBA00022737"/>
    </source>
</evidence>
<evidence type="ECO:0000256" key="5">
    <source>
        <dbReference type="ARBA" id="ARBA00023302"/>
    </source>
</evidence>
<keyword evidence="2 6" id="KW-0677">Repeat</keyword>
<comment type="domain">
    <text evidence="6">A pair of annexin repeats may form one binding site for calcium and phospholipid.</text>
</comment>
<comment type="similarity">
    <text evidence="6">Belongs to the annexin family.</text>
</comment>
<reference evidence="7 8" key="1">
    <citation type="submission" date="2020-08" db="EMBL/GenBank/DDBJ databases">
        <title>Plant Genome Project.</title>
        <authorList>
            <person name="Zhang R.-G."/>
        </authorList>
    </citation>
    <scope>NUCLEOTIDE SEQUENCE [LARGE SCALE GENOMIC DNA]</scope>
    <source>
        <tissue evidence="7">Rhizome</tissue>
    </source>
</reference>
<dbReference type="GO" id="GO:0001786">
    <property type="term" value="F:phosphatidylserine binding"/>
    <property type="evidence" value="ECO:0007669"/>
    <property type="project" value="TreeGrafter"/>
</dbReference>